<feature type="non-terminal residue" evidence="3">
    <location>
        <position position="282"/>
    </location>
</feature>
<organism evidence="3 4">
    <name type="scientific">Hyphopichia burtonii NRRL Y-1933</name>
    <dbReference type="NCBI Taxonomy" id="984485"/>
    <lineage>
        <taxon>Eukaryota</taxon>
        <taxon>Fungi</taxon>
        <taxon>Dikarya</taxon>
        <taxon>Ascomycota</taxon>
        <taxon>Saccharomycotina</taxon>
        <taxon>Pichiomycetes</taxon>
        <taxon>Debaryomycetaceae</taxon>
        <taxon>Hyphopichia</taxon>
    </lineage>
</organism>
<evidence type="ECO:0000313" key="3">
    <source>
        <dbReference type="EMBL" id="ODV70053.1"/>
    </source>
</evidence>
<dbReference type="AlphaFoldDB" id="A0A1E4RS06"/>
<dbReference type="OrthoDB" id="205198at2759"/>
<proteinExistence type="predicted"/>
<dbReference type="Gene3D" id="1.10.10.1210">
    <property type="entry name" value="MAGE homology domain, winged helix WH2 motif"/>
    <property type="match status" value="1"/>
</dbReference>
<dbReference type="Gene3D" id="1.10.10.1200">
    <property type="entry name" value="MAGE homology domain, winged helix WH1 motif"/>
    <property type="match status" value="1"/>
</dbReference>
<dbReference type="InterPro" id="IPR041899">
    <property type="entry name" value="MAGE_WH2"/>
</dbReference>
<feature type="non-terminal residue" evidence="3">
    <location>
        <position position="1"/>
    </location>
</feature>
<evidence type="ECO:0000313" key="4">
    <source>
        <dbReference type="Proteomes" id="UP000095085"/>
    </source>
</evidence>
<dbReference type="GeneID" id="30998556"/>
<feature type="region of interest" description="Disordered" evidence="1">
    <location>
        <begin position="71"/>
        <end position="98"/>
    </location>
</feature>
<dbReference type="RefSeq" id="XP_020079120.1">
    <property type="nucleotide sequence ID" value="XM_020224007.1"/>
</dbReference>
<dbReference type="Proteomes" id="UP000095085">
    <property type="component" value="Unassembled WGS sequence"/>
</dbReference>
<protein>
    <submittedName>
        <fullName evidence="3">MAGE protein</fullName>
    </submittedName>
</protein>
<dbReference type="EMBL" id="KV454538">
    <property type="protein sequence ID" value="ODV70053.1"/>
    <property type="molecule type" value="Genomic_DNA"/>
</dbReference>
<sequence>VVRMIISRHSKYQMVRREHISQAINQVLGENGREDGHRSNRGPGYNKLVLDEAKQDMKEIFGMDLVHLPTLKGDSGEEEPNKRRKTNNDGKTKISTKSNGSMGLVSCLTPKEKQVLQRLYTGNLISEVDNERNTNDAQFYLPKYYKLNTPSSNMELIKMGIILLIIGILIIQENHINEQDLVKILKKFGISDNLNHKIPNLNMNLTEFINELIRKDYIIRSTPKSKQTETTNGSFSLGVRTFMELDPKSIFEIIKDIYGDNFDLDTKRKTVVTIERTYGESI</sequence>
<gene>
    <name evidence="3" type="ORF">HYPBUDRAFT_98161</name>
</gene>
<dbReference type="STRING" id="984485.A0A1E4RS06"/>
<evidence type="ECO:0000256" key="1">
    <source>
        <dbReference type="SAM" id="MobiDB-lite"/>
    </source>
</evidence>
<dbReference type="InterPro" id="IPR041898">
    <property type="entry name" value="MAGE_WH1"/>
</dbReference>
<dbReference type="Pfam" id="PF01454">
    <property type="entry name" value="MAGE"/>
    <property type="match status" value="1"/>
</dbReference>
<reference evidence="4" key="1">
    <citation type="submission" date="2016-05" db="EMBL/GenBank/DDBJ databases">
        <title>Comparative genomics of biotechnologically important yeasts.</title>
        <authorList>
            <consortium name="DOE Joint Genome Institute"/>
            <person name="Riley R."/>
            <person name="Haridas S."/>
            <person name="Wolfe K.H."/>
            <person name="Lopes M.R."/>
            <person name="Hittinger C.T."/>
            <person name="Goker M."/>
            <person name="Salamov A."/>
            <person name="Wisecaver J."/>
            <person name="Long T.M."/>
            <person name="Aerts A.L."/>
            <person name="Barry K."/>
            <person name="Choi C."/>
            <person name="Clum A."/>
            <person name="Coughlan A.Y."/>
            <person name="Deshpande S."/>
            <person name="Douglass A.P."/>
            <person name="Hanson S.J."/>
            <person name="Klenk H.-P."/>
            <person name="Labutti K."/>
            <person name="Lapidus A."/>
            <person name="Lindquist E."/>
            <person name="Lipzen A."/>
            <person name="Meier-Kolthoff J.P."/>
            <person name="Ohm R.A."/>
            <person name="Otillar R.P."/>
            <person name="Pangilinan J."/>
            <person name="Peng Y."/>
            <person name="Rokas A."/>
            <person name="Rosa C.A."/>
            <person name="Scheuner C."/>
            <person name="Sibirny A.A."/>
            <person name="Slot J.C."/>
            <person name="Stielow J.B."/>
            <person name="Sun H."/>
            <person name="Kurtzman C.P."/>
            <person name="Blackwell M."/>
            <person name="Grigoriev I.V."/>
            <person name="Jeffries T.W."/>
        </authorList>
    </citation>
    <scope>NUCLEOTIDE SEQUENCE [LARGE SCALE GENOMIC DNA]</scope>
    <source>
        <strain evidence="4">NRRL Y-1933</strain>
    </source>
</reference>
<feature type="domain" description="MAGE" evidence="2">
    <location>
        <begin position="1"/>
        <end position="250"/>
    </location>
</feature>
<keyword evidence="4" id="KW-1185">Reference proteome</keyword>
<dbReference type="InterPro" id="IPR002190">
    <property type="entry name" value="MHD_dom"/>
</dbReference>
<evidence type="ECO:0000259" key="2">
    <source>
        <dbReference type="SMART" id="SM01373"/>
    </source>
</evidence>
<name>A0A1E4RS06_9ASCO</name>
<accession>A0A1E4RS06</accession>
<dbReference type="SMART" id="SM01373">
    <property type="entry name" value="MAGE"/>
    <property type="match status" value="1"/>
</dbReference>